<proteinExistence type="predicted"/>
<gene>
    <name evidence="1" type="ORF">E4U13_007547</name>
</gene>
<dbReference type="AlphaFoldDB" id="A0A9P7PWF6"/>
<dbReference type="EMBL" id="SRQM01000757">
    <property type="protein sequence ID" value="KAG6106177.1"/>
    <property type="molecule type" value="Genomic_DNA"/>
</dbReference>
<organism evidence="1 2">
    <name type="scientific">Claviceps humidiphila</name>
    <dbReference type="NCBI Taxonomy" id="1294629"/>
    <lineage>
        <taxon>Eukaryota</taxon>
        <taxon>Fungi</taxon>
        <taxon>Dikarya</taxon>
        <taxon>Ascomycota</taxon>
        <taxon>Pezizomycotina</taxon>
        <taxon>Sordariomycetes</taxon>
        <taxon>Hypocreomycetidae</taxon>
        <taxon>Hypocreales</taxon>
        <taxon>Clavicipitaceae</taxon>
        <taxon>Claviceps</taxon>
    </lineage>
</organism>
<protein>
    <submittedName>
        <fullName evidence="1">Uncharacterized protein</fullName>
    </submittedName>
</protein>
<sequence>MPAPDNHPQTIDSFYGSGDVRSWLKKLPLSCRRVNGNQVVSLSDLIQVMDRALTGDAAMFVEKNALLGQIVDQADDLTATVENLVLFESTLQDHFDIKAVVEVARLAHDGLFRNVVQGDGESLDAYHGRFLSIYLGRGGSDKPVTLGSTWPTSAYTIGSLERQ</sequence>
<reference evidence="1 2" key="1">
    <citation type="journal article" date="2020" name="bioRxiv">
        <title>Whole genome comparisons of ergot fungi reveals the divergence and evolution of species within the genus Claviceps are the result of varying mechanisms driving genome evolution and host range expansion.</title>
        <authorList>
            <person name="Wyka S.A."/>
            <person name="Mondo S.J."/>
            <person name="Liu M."/>
            <person name="Dettman J."/>
            <person name="Nalam V."/>
            <person name="Broders K.D."/>
        </authorList>
    </citation>
    <scope>NUCLEOTIDE SEQUENCE [LARGE SCALE GENOMIC DNA]</scope>
    <source>
        <strain evidence="1 2">LM576</strain>
    </source>
</reference>
<name>A0A9P7PWF6_9HYPO</name>
<comment type="caution">
    <text evidence="1">The sequence shown here is derived from an EMBL/GenBank/DDBJ whole genome shotgun (WGS) entry which is preliminary data.</text>
</comment>
<evidence type="ECO:0000313" key="2">
    <source>
        <dbReference type="Proteomes" id="UP000732380"/>
    </source>
</evidence>
<accession>A0A9P7PWF6</accession>
<evidence type="ECO:0000313" key="1">
    <source>
        <dbReference type="EMBL" id="KAG6106177.1"/>
    </source>
</evidence>
<dbReference type="Proteomes" id="UP000732380">
    <property type="component" value="Unassembled WGS sequence"/>
</dbReference>
<keyword evidence="2" id="KW-1185">Reference proteome</keyword>